<proteinExistence type="predicted"/>
<keyword evidence="1" id="KW-0472">Membrane</keyword>
<keyword evidence="1" id="KW-1133">Transmembrane helix</keyword>
<sequence length="118" mass="13600">MPSPSYYPFVPSTPAAMLDVWKLGIMAFELWTTSFSTIAMRHGLWQSQSPTSARMIKENQRMVTEKLEAGLETGFEIQKAMLQMTFGGGTPWWITGRRTMTPFHRRSSANVRRLSRRR</sequence>
<name>A0ABX7W1G0_9GAMM</name>
<organism evidence="2 3">
    <name type="scientific">Billgrantia sulfidoxydans</name>
    <dbReference type="NCBI Taxonomy" id="2733484"/>
    <lineage>
        <taxon>Bacteria</taxon>
        <taxon>Pseudomonadati</taxon>
        <taxon>Pseudomonadota</taxon>
        <taxon>Gammaproteobacteria</taxon>
        <taxon>Oceanospirillales</taxon>
        <taxon>Halomonadaceae</taxon>
        <taxon>Billgrantia</taxon>
    </lineage>
</organism>
<keyword evidence="1" id="KW-0812">Transmembrane</keyword>
<evidence type="ECO:0000313" key="2">
    <source>
        <dbReference type="EMBL" id="QTP53522.1"/>
    </source>
</evidence>
<dbReference type="EMBL" id="CP053381">
    <property type="protein sequence ID" value="QTP53522.1"/>
    <property type="molecule type" value="Genomic_DNA"/>
</dbReference>
<dbReference type="Proteomes" id="UP000671868">
    <property type="component" value="Chromosome"/>
</dbReference>
<protein>
    <submittedName>
        <fullName evidence="2">Uncharacterized protein</fullName>
    </submittedName>
</protein>
<reference evidence="2 3" key="1">
    <citation type="journal article" date="2021" name="Front. Microbiol.">
        <title>Aerobic Denitrification and Heterotrophic Sulfur Oxidation in the Genus Halomonas Revealed by Six Novel Species Characterizations and Genome-Based Analysis.</title>
        <authorList>
            <person name="Wang L."/>
            <person name="Shao Z."/>
        </authorList>
    </citation>
    <scope>NUCLEOTIDE SEQUENCE [LARGE SCALE GENOMIC DNA]</scope>
    <source>
        <strain evidence="2 3">MCCC 1A11059</strain>
    </source>
</reference>
<feature type="transmembrane region" description="Helical" evidence="1">
    <location>
        <begin position="20"/>
        <end position="40"/>
    </location>
</feature>
<dbReference type="RefSeq" id="WP_197449362.1">
    <property type="nucleotide sequence ID" value="NZ_CP053381.1"/>
</dbReference>
<evidence type="ECO:0000256" key="1">
    <source>
        <dbReference type="SAM" id="Phobius"/>
    </source>
</evidence>
<keyword evidence="3" id="KW-1185">Reference proteome</keyword>
<gene>
    <name evidence="2" type="ORF">HNO51_01795</name>
</gene>
<accession>A0ABX7W1G0</accession>
<evidence type="ECO:0000313" key="3">
    <source>
        <dbReference type="Proteomes" id="UP000671868"/>
    </source>
</evidence>